<reference evidence="6 7" key="1">
    <citation type="journal article" date="2021" name="BMC Biol.">
        <title>Horizontally acquired antibacterial genes associated with adaptive radiation of ladybird beetles.</title>
        <authorList>
            <person name="Li H.S."/>
            <person name="Tang X.F."/>
            <person name="Huang Y.H."/>
            <person name="Xu Z.Y."/>
            <person name="Chen M.L."/>
            <person name="Du X.Y."/>
            <person name="Qiu B.Y."/>
            <person name="Chen P.T."/>
            <person name="Zhang W."/>
            <person name="Slipinski A."/>
            <person name="Escalona H.E."/>
            <person name="Waterhouse R.M."/>
            <person name="Zwick A."/>
            <person name="Pang H."/>
        </authorList>
    </citation>
    <scope>NUCLEOTIDE SEQUENCE [LARGE SCALE GENOMIC DNA]</scope>
    <source>
        <strain evidence="6">SYSU2018</strain>
    </source>
</reference>
<dbReference type="GO" id="GO:0008270">
    <property type="term" value="F:zinc ion binding"/>
    <property type="evidence" value="ECO:0007669"/>
    <property type="project" value="UniProtKB-KW"/>
</dbReference>
<dbReference type="Pfam" id="PF26200">
    <property type="entry name" value="Rcat_RNF216"/>
    <property type="match status" value="1"/>
</dbReference>
<keyword evidence="3" id="KW-0863">Zinc-finger</keyword>
<sequence length="148" mass="16642">KCWKCGISFYKEEGCNKMTCSCGAHMCYLCGKPVTDYKHFNGIGGDRFDLCPLYSDTLAINQQNVLKGAQAAKEEIGIAGTSGLKIDPTADVEKHFKDRAKKLPREPHIDLLGRMQHNEENRQQIVRQGVREIMDGLARLNRAVCTQR</sequence>
<dbReference type="Proteomes" id="UP001516400">
    <property type="component" value="Unassembled WGS sequence"/>
</dbReference>
<comment type="caution">
    <text evidence="6">The sequence shown here is derived from an EMBL/GenBank/DDBJ whole genome shotgun (WGS) entry which is preliminary data.</text>
</comment>
<evidence type="ECO:0000256" key="2">
    <source>
        <dbReference type="ARBA" id="ARBA00022723"/>
    </source>
</evidence>
<dbReference type="InterPro" id="IPR051628">
    <property type="entry name" value="LUBAC_E3_Ligases"/>
</dbReference>
<evidence type="ECO:0000256" key="1">
    <source>
        <dbReference type="ARBA" id="ARBA00004906"/>
    </source>
</evidence>
<evidence type="ECO:0000313" key="7">
    <source>
        <dbReference type="Proteomes" id="UP001516400"/>
    </source>
</evidence>
<feature type="non-terminal residue" evidence="6">
    <location>
        <position position="1"/>
    </location>
</feature>
<gene>
    <name evidence="6" type="ORF">HHI36_018250</name>
</gene>
<dbReference type="PANTHER" id="PTHR22770:SF47">
    <property type="entry name" value="E3 UBIQUITIN-PROTEIN LIGASE RNF216"/>
    <property type="match status" value="1"/>
</dbReference>
<keyword evidence="5" id="KW-0862">Zinc</keyword>
<dbReference type="Gene3D" id="1.20.120.1750">
    <property type="match status" value="1"/>
</dbReference>
<accession>A0ABD2P0B6</accession>
<proteinExistence type="predicted"/>
<evidence type="ECO:0000256" key="4">
    <source>
        <dbReference type="ARBA" id="ARBA00022786"/>
    </source>
</evidence>
<dbReference type="AlphaFoldDB" id="A0ABD2P0B6"/>
<evidence type="ECO:0008006" key="8">
    <source>
        <dbReference type="Google" id="ProtNLM"/>
    </source>
</evidence>
<name>A0ABD2P0B6_9CUCU</name>
<comment type="pathway">
    <text evidence="1">Protein modification; protein ubiquitination.</text>
</comment>
<evidence type="ECO:0000256" key="3">
    <source>
        <dbReference type="ARBA" id="ARBA00022771"/>
    </source>
</evidence>
<evidence type="ECO:0000313" key="6">
    <source>
        <dbReference type="EMBL" id="KAL3284082.1"/>
    </source>
</evidence>
<organism evidence="6 7">
    <name type="scientific">Cryptolaemus montrouzieri</name>
    <dbReference type="NCBI Taxonomy" id="559131"/>
    <lineage>
        <taxon>Eukaryota</taxon>
        <taxon>Metazoa</taxon>
        <taxon>Ecdysozoa</taxon>
        <taxon>Arthropoda</taxon>
        <taxon>Hexapoda</taxon>
        <taxon>Insecta</taxon>
        <taxon>Pterygota</taxon>
        <taxon>Neoptera</taxon>
        <taxon>Endopterygota</taxon>
        <taxon>Coleoptera</taxon>
        <taxon>Polyphaga</taxon>
        <taxon>Cucujiformia</taxon>
        <taxon>Coccinelloidea</taxon>
        <taxon>Coccinellidae</taxon>
        <taxon>Scymninae</taxon>
        <taxon>Scymnini</taxon>
        <taxon>Cryptolaemus</taxon>
    </lineage>
</organism>
<keyword evidence="2" id="KW-0479">Metal-binding</keyword>
<keyword evidence="7" id="KW-1185">Reference proteome</keyword>
<dbReference type="SUPFAM" id="SSF57850">
    <property type="entry name" value="RING/U-box"/>
    <property type="match status" value="1"/>
</dbReference>
<keyword evidence="4" id="KW-0833">Ubl conjugation pathway</keyword>
<dbReference type="EMBL" id="JABFTP020000165">
    <property type="protein sequence ID" value="KAL3284082.1"/>
    <property type="molecule type" value="Genomic_DNA"/>
</dbReference>
<dbReference type="PANTHER" id="PTHR22770">
    <property type="entry name" value="UBIQUITIN CONJUGATING ENZYME 7 INTERACTING PROTEIN-RELATED"/>
    <property type="match status" value="1"/>
</dbReference>
<evidence type="ECO:0000256" key="5">
    <source>
        <dbReference type="ARBA" id="ARBA00022833"/>
    </source>
</evidence>
<protein>
    <recommendedName>
        <fullName evidence="8">IBR domain-containing protein</fullName>
    </recommendedName>
</protein>